<dbReference type="Proteomes" id="UP000236151">
    <property type="component" value="Unassembled WGS sequence"/>
</dbReference>
<keyword evidence="3" id="KW-0808">Transferase</keyword>
<evidence type="ECO:0000313" key="8">
    <source>
        <dbReference type="EMBL" id="PNT96069.1"/>
    </source>
</evidence>
<dbReference type="GO" id="GO:0032259">
    <property type="term" value="P:methylation"/>
    <property type="evidence" value="ECO:0007669"/>
    <property type="project" value="UniProtKB-KW"/>
</dbReference>
<dbReference type="OrthoDB" id="32195at2"/>
<evidence type="ECO:0000313" key="9">
    <source>
        <dbReference type="Proteomes" id="UP000236151"/>
    </source>
</evidence>
<evidence type="ECO:0000256" key="2">
    <source>
        <dbReference type="ARBA" id="ARBA00022603"/>
    </source>
</evidence>
<dbReference type="NCBIfam" id="NF033452">
    <property type="entry name" value="BREX_1_MTaseX"/>
    <property type="match status" value="1"/>
</dbReference>
<keyword evidence="9" id="KW-1185">Reference proteome</keyword>
<evidence type="ECO:0000256" key="4">
    <source>
        <dbReference type="ARBA" id="ARBA00022691"/>
    </source>
</evidence>
<dbReference type="Gene3D" id="3.40.50.150">
    <property type="entry name" value="Vaccinia Virus protein VP39"/>
    <property type="match status" value="1"/>
</dbReference>
<comment type="catalytic activity">
    <reaction evidence="5">
        <text>a 2'-deoxyadenosine in DNA + S-adenosyl-L-methionine = an N(6)-methyl-2'-deoxyadenosine in DNA + S-adenosyl-L-homocysteine + H(+)</text>
        <dbReference type="Rhea" id="RHEA:15197"/>
        <dbReference type="Rhea" id="RHEA-COMP:12418"/>
        <dbReference type="Rhea" id="RHEA-COMP:12419"/>
        <dbReference type="ChEBI" id="CHEBI:15378"/>
        <dbReference type="ChEBI" id="CHEBI:57856"/>
        <dbReference type="ChEBI" id="CHEBI:59789"/>
        <dbReference type="ChEBI" id="CHEBI:90615"/>
        <dbReference type="ChEBI" id="CHEBI:90616"/>
        <dbReference type="EC" id="2.1.1.72"/>
    </reaction>
</comment>
<dbReference type="GO" id="GO:0006304">
    <property type="term" value="P:DNA modification"/>
    <property type="evidence" value="ECO:0007669"/>
    <property type="project" value="InterPro"/>
</dbReference>
<keyword evidence="4" id="KW-0949">S-adenosyl-L-methionine</keyword>
<sequence>MNSEQKKAIKSTILECRDILEKDIEQVLINYGIYINKDWVNLRDLKNLTEEQENNRKNIEKAIEKLEKGGFKRDKAVIEYIKEVSYTYLNRLAALRVMEVRGLIDEILVPRVEYGNKSFINSRFYEVAREFCKYETDGGLGYLLNIMFNEISEEIKILFNTEDEYSFITPSSASLLKVIELLCTNIDEDSWRQDEIIGWIYQYFNDKEKDDVFDRLYNKKQKIYVEDIPAATQLFTPDWIVDWIVDNSLGSLWDEIKQGKRENKKVEDIKLLDPCCGSGHFLVKAFDLFYEMYVEEGLYTKEEIPYKILENNLYGIDIDLRAVQLTSLILFIKVKSSLKENGFNTNTKGKLSVNLVCADAILLNGKRLEELKEKHKDNKPILKMIEIIYEEFEDVRLKGSLIQPEKKLFPLFEEYKNRIALRELSKVKKTKKNQTKGQQNLLEETNEITFSEYKSQRNFSKEERELMISLDAIYSEAIRANDISRQLFASEAKKSVKLVDIFMKQYDVVVTNPPYMGKRSMNDKLKNFIDNVYKDSNNDLYSVFIERCISLTRVNGFIGMITQNTFMFITTYKKVRNLILDNTCIRELVHLGPKAFEDISGEKVNTVMFILEKGTSNVNKIGKYIKLDDIKLSSRKMQVLKEAVNKEKDERVFHMSQSDFDLIEGRSFVYWMDSEIRDIFKTYKPLIEYAKPVVGFQSGKDAYFFRYFWEVKEESIGNRWFHCAKGGEFGRYYKSLPEVVLWENNGKELKEFKGSVIRNESFYFKRGISSSLLGGLNYSARILPDNYLFNVTCVNVFPYNYDNFNVLLGILNSSLSVYMLNLINPTLSITPGTLSKLPITIPESDEKKEIENLTLTCIEIQKKLVSIDETSIIFEGPFLNKYKSVNLFEVLINEILEEYLLNEVLDINSIVIDKYIFDLYEVSEKLREKVLSELKRLPCKEEYLCHFKKESANHEHINIELHEKILDYLTKGYSIYDIAFKCNLDIKRLYDYLLSKKVYTNVQLNKKLKDVISYFVGVIFNRWDNFEENTDGILPLDSSIYLEEDIIEKLYRLIILEFGEENADNVIDEVERILGTSIHSYFMGEFFNDHVLRYKKRPIYWHICSPKKTFNCFLYYHKLDNDTLYKVKSIYLKQMIDRYEEDLKYYTNQLIEARTKGDKSKEKDFKNKCSDLETKLEDLYILDKKIMEILPYKPDIDKGVLYNIIPLEPILASPISTKKEREDYYKEVGKQ</sequence>
<dbReference type="KEGG" id="cthd:CDO33_17535"/>
<evidence type="ECO:0000256" key="3">
    <source>
        <dbReference type="ARBA" id="ARBA00022679"/>
    </source>
</evidence>
<dbReference type="InterPro" id="IPR011639">
    <property type="entry name" value="MethylTrfase_TaqI-like_dom"/>
</dbReference>
<evidence type="ECO:0000259" key="7">
    <source>
        <dbReference type="Pfam" id="PF07669"/>
    </source>
</evidence>
<dbReference type="AlphaFoldDB" id="A0A2K2FBA5"/>
<feature type="coiled-coil region" evidence="6">
    <location>
        <begin position="42"/>
        <end position="69"/>
    </location>
</feature>
<dbReference type="EMBL" id="NIOJ01000054">
    <property type="protein sequence ID" value="PNT96069.1"/>
    <property type="molecule type" value="Genomic_DNA"/>
</dbReference>
<evidence type="ECO:0000256" key="6">
    <source>
        <dbReference type="SAM" id="Coils"/>
    </source>
</evidence>
<dbReference type="GO" id="GO:0003676">
    <property type="term" value="F:nucleic acid binding"/>
    <property type="evidence" value="ECO:0007669"/>
    <property type="project" value="InterPro"/>
</dbReference>
<reference evidence="8 9" key="1">
    <citation type="submission" date="2017-06" db="EMBL/GenBank/DDBJ databases">
        <title>Investigating the central metabolism of Clostridium thermosuccinogenes.</title>
        <authorList>
            <person name="Koendjbiharie J.G."/>
            <person name="van Kranenburg R."/>
        </authorList>
    </citation>
    <scope>NUCLEOTIDE SEQUENCE [LARGE SCALE GENOMIC DNA]</scope>
    <source>
        <strain evidence="8 9">DSM 5806</strain>
    </source>
</reference>
<dbReference type="PANTHER" id="PTHR33841">
    <property type="entry name" value="DNA METHYLTRANSFERASE YEEA-RELATED"/>
    <property type="match status" value="1"/>
</dbReference>
<dbReference type="InterPro" id="IPR029063">
    <property type="entry name" value="SAM-dependent_MTases_sf"/>
</dbReference>
<organism evidence="8 9">
    <name type="scientific">Clostridium thermosuccinogenes</name>
    <dbReference type="NCBI Taxonomy" id="84032"/>
    <lineage>
        <taxon>Bacteria</taxon>
        <taxon>Bacillati</taxon>
        <taxon>Bacillota</taxon>
        <taxon>Clostridia</taxon>
        <taxon>Eubacteriales</taxon>
        <taxon>Clostridiaceae</taxon>
        <taxon>Clostridium</taxon>
    </lineage>
</organism>
<feature type="domain" description="Type II methyltransferase M.TaqI-like" evidence="7">
    <location>
        <begin position="311"/>
        <end position="593"/>
    </location>
</feature>
<dbReference type="InterPro" id="IPR050953">
    <property type="entry name" value="N4_N6_ade-DNA_methylase"/>
</dbReference>
<dbReference type="PROSITE" id="PS00092">
    <property type="entry name" value="N6_MTASE"/>
    <property type="match status" value="1"/>
</dbReference>
<dbReference type="InterPro" id="IPR047939">
    <property type="entry name" value="BREX_1_PglX"/>
</dbReference>
<dbReference type="InterPro" id="IPR002052">
    <property type="entry name" value="DNA_methylase_N6_adenine_CS"/>
</dbReference>
<dbReference type="Pfam" id="PF07669">
    <property type="entry name" value="Eco57I"/>
    <property type="match status" value="1"/>
</dbReference>
<dbReference type="SUPFAM" id="SSF53335">
    <property type="entry name" value="S-adenosyl-L-methionine-dependent methyltransferases"/>
    <property type="match status" value="1"/>
</dbReference>
<keyword evidence="2" id="KW-0489">Methyltransferase</keyword>
<dbReference type="GO" id="GO:0009007">
    <property type="term" value="F:site-specific DNA-methyltransferase (adenine-specific) activity"/>
    <property type="evidence" value="ECO:0007669"/>
    <property type="project" value="UniProtKB-EC"/>
</dbReference>
<dbReference type="EC" id="2.1.1.72" evidence="1"/>
<dbReference type="PANTHER" id="PTHR33841:SF1">
    <property type="entry name" value="DNA METHYLTRANSFERASE A"/>
    <property type="match status" value="1"/>
</dbReference>
<gene>
    <name evidence="8" type="ORF">CDQ84_15865</name>
</gene>
<keyword evidence="6" id="KW-0175">Coiled coil</keyword>
<comment type="caution">
    <text evidence="8">The sequence shown here is derived from an EMBL/GenBank/DDBJ whole genome shotgun (WGS) entry which is preliminary data.</text>
</comment>
<dbReference type="RefSeq" id="WP_161496589.1">
    <property type="nucleotide sequence ID" value="NZ_CP021850.1"/>
</dbReference>
<name>A0A2K2FBA5_9CLOT</name>
<protein>
    <recommendedName>
        <fullName evidence="1">site-specific DNA-methyltransferase (adenine-specific)</fullName>
        <ecNumber evidence="1">2.1.1.72</ecNumber>
    </recommendedName>
</protein>
<dbReference type="PRINTS" id="PR00507">
    <property type="entry name" value="N12N6MTFRASE"/>
</dbReference>
<evidence type="ECO:0000256" key="1">
    <source>
        <dbReference type="ARBA" id="ARBA00011900"/>
    </source>
</evidence>
<proteinExistence type="predicted"/>
<evidence type="ECO:0000256" key="5">
    <source>
        <dbReference type="ARBA" id="ARBA00047942"/>
    </source>
</evidence>
<accession>A0A2K2FBA5</accession>